<feature type="compositionally biased region" description="Polar residues" evidence="3">
    <location>
        <begin position="135"/>
        <end position="150"/>
    </location>
</feature>
<keyword evidence="2" id="KW-0378">Hydrolase</keyword>
<dbReference type="Pfam" id="PF01520">
    <property type="entry name" value="Amidase_3"/>
    <property type="match status" value="1"/>
</dbReference>
<name>A0A9D0ZUD8_9FIRM</name>
<dbReference type="Gene3D" id="2.10.270.10">
    <property type="entry name" value="Cholin Binding"/>
    <property type="match status" value="1"/>
</dbReference>
<evidence type="ECO:0000256" key="2">
    <source>
        <dbReference type="ARBA" id="ARBA00022801"/>
    </source>
</evidence>
<keyword evidence="4" id="KW-0732">Signal</keyword>
<feature type="signal peptide" evidence="4">
    <location>
        <begin position="1"/>
        <end position="24"/>
    </location>
</feature>
<evidence type="ECO:0000313" key="7">
    <source>
        <dbReference type="Proteomes" id="UP000886886"/>
    </source>
</evidence>
<dbReference type="SUPFAM" id="SSF69360">
    <property type="entry name" value="Cell wall binding repeat"/>
    <property type="match status" value="1"/>
</dbReference>
<keyword evidence="1" id="KW-0677">Repeat</keyword>
<protein>
    <submittedName>
        <fullName evidence="6">N-acetylmuramoyl-L-alanine amidase</fullName>
    </submittedName>
</protein>
<reference evidence="6" key="2">
    <citation type="journal article" date="2021" name="PeerJ">
        <title>Extensive microbial diversity within the chicken gut microbiome revealed by metagenomics and culture.</title>
        <authorList>
            <person name="Gilroy R."/>
            <person name="Ravi A."/>
            <person name="Getino M."/>
            <person name="Pursley I."/>
            <person name="Horton D.L."/>
            <person name="Alikhan N.F."/>
            <person name="Baker D."/>
            <person name="Gharbi K."/>
            <person name="Hall N."/>
            <person name="Watson M."/>
            <person name="Adriaenssens E.M."/>
            <person name="Foster-Nyarko E."/>
            <person name="Jarju S."/>
            <person name="Secka A."/>
            <person name="Antonio M."/>
            <person name="Oren A."/>
            <person name="Chaudhuri R.R."/>
            <person name="La Ragione R."/>
            <person name="Hildebrand F."/>
            <person name="Pallen M.J."/>
        </authorList>
    </citation>
    <scope>NUCLEOTIDE SEQUENCE</scope>
    <source>
        <strain evidence="6">ChiSjej3B21-11622</strain>
    </source>
</reference>
<dbReference type="InterPro" id="IPR050695">
    <property type="entry name" value="N-acetylmuramoyl_amidase_3"/>
</dbReference>
<dbReference type="Proteomes" id="UP000886886">
    <property type="component" value="Unassembled WGS sequence"/>
</dbReference>
<accession>A0A9D0ZUD8</accession>
<feature type="region of interest" description="Disordered" evidence="3">
    <location>
        <begin position="126"/>
        <end position="151"/>
    </location>
</feature>
<dbReference type="PANTHER" id="PTHR30404">
    <property type="entry name" value="N-ACETYLMURAMOYL-L-ALANINE AMIDASE"/>
    <property type="match status" value="1"/>
</dbReference>
<proteinExistence type="predicted"/>
<sequence>MMKIKSFGKKVLFFGILLSLLLPAAVGARAEAAGFQKVKNGTVYIQKNGTRKKGWLRVGRRQYYFNRKGIMQTGWVRLNGKWRYFSRKSGFLVKNKTIGGKKIDKNGVLKGKFVVVIDPGHSGVTAGGVEPLGPGSSSMKSKDTSGTQGRYTGVPEYKTTLTIAKKLKKELTSRGYKVILTRTNHKKPLSCKERAMVANKAKADLLIRLHCNGSESSSAHGAMTICTTKNSPYVPELYQKSYRLSQKVLDSYVKATGARKEYIWETDSMSGNNWSKVPTTLIEMGYMTNPAEDQKMQKTSYQKKMVEGLADGIDAYFTNLKP</sequence>
<organism evidence="6 7">
    <name type="scientific">Candidatus Limivivens merdigallinarum</name>
    <dbReference type="NCBI Taxonomy" id="2840859"/>
    <lineage>
        <taxon>Bacteria</taxon>
        <taxon>Bacillati</taxon>
        <taxon>Bacillota</taxon>
        <taxon>Clostridia</taxon>
        <taxon>Lachnospirales</taxon>
        <taxon>Lachnospiraceae</taxon>
        <taxon>Lachnospiraceae incertae sedis</taxon>
        <taxon>Candidatus Limivivens</taxon>
    </lineage>
</organism>
<dbReference type="GO" id="GO:0030288">
    <property type="term" value="C:outer membrane-bounded periplasmic space"/>
    <property type="evidence" value="ECO:0007669"/>
    <property type="project" value="TreeGrafter"/>
</dbReference>
<dbReference type="CDD" id="cd02696">
    <property type="entry name" value="MurNAc-LAA"/>
    <property type="match status" value="1"/>
</dbReference>
<dbReference type="InterPro" id="IPR018337">
    <property type="entry name" value="Cell_wall/Cho-bd_repeat"/>
</dbReference>
<dbReference type="EMBL" id="DVFT01000081">
    <property type="protein sequence ID" value="HIQ95984.1"/>
    <property type="molecule type" value="Genomic_DNA"/>
</dbReference>
<evidence type="ECO:0000256" key="1">
    <source>
        <dbReference type="ARBA" id="ARBA00022737"/>
    </source>
</evidence>
<dbReference type="PANTHER" id="PTHR30404:SF0">
    <property type="entry name" value="N-ACETYLMURAMOYL-L-ALANINE AMIDASE AMIC"/>
    <property type="match status" value="1"/>
</dbReference>
<evidence type="ECO:0000256" key="4">
    <source>
        <dbReference type="SAM" id="SignalP"/>
    </source>
</evidence>
<evidence type="ECO:0000259" key="5">
    <source>
        <dbReference type="SMART" id="SM00646"/>
    </source>
</evidence>
<comment type="caution">
    <text evidence="6">The sequence shown here is derived from an EMBL/GenBank/DDBJ whole genome shotgun (WGS) entry which is preliminary data.</text>
</comment>
<gene>
    <name evidence="6" type="ORF">IAB26_05410</name>
</gene>
<dbReference type="Gene3D" id="3.40.630.40">
    <property type="entry name" value="Zn-dependent exopeptidases"/>
    <property type="match status" value="1"/>
</dbReference>
<dbReference type="GO" id="GO:0009253">
    <property type="term" value="P:peptidoglycan catabolic process"/>
    <property type="evidence" value="ECO:0007669"/>
    <property type="project" value="InterPro"/>
</dbReference>
<dbReference type="SUPFAM" id="SSF53187">
    <property type="entry name" value="Zn-dependent exopeptidases"/>
    <property type="match status" value="1"/>
</dbReference>
<evidence type="ECO:0000313" key="6">
    <source>
        <dbReference type="EMBL" id="HIQ95984.1"/>
    </source>
</evidence>
<feature type="chain" id="PRO_5038626122" evidence="4">
    <location>
        <begin position="25"/>
        <end position="322"/>
    </location>
</feature>
<reference evidence="6" key="1">
    <citation type="submission" date="2020-10" db="EMBL/GenBank/DDBJ databases">
        <authorList>
            <person name="Gilroy R."/>
        </authorList>
    </citation>
    <scope>NUCLEOTIDE SEQUENCE</scope>
    <source>
        <strain evidence="6">ChiSjej3B21-11622</strain>
    </source>
</reference>
<dbReference type="GO" id="GO:0008745">
    <property type="term" value="F:N-acetylmuramoyl-L-alanine amidase activity"/>
    <property type="evidence" value="ECO:0007669"/>
    <property type="project" value="InterPro"/>
</dbReference>
<evidence type="ECO:0000256" key="3">
    <source>
        <dbReference type="SAM" id="MobiDB-lite"/>
    </source>
</evidence>
<dbReference type="InterPro" id="IPR002508">
    <property type="entry name" value="MurNAc-LAA_cat"/>
</dbReference>
<dbReference type="AlphaFoldDB" id="A0A9D0ZUD8"/>
<feature type="domain" description="MurNAc-LAA" evidence="5">
    <location>
        <begin position="195"/>
        <end position="314"/>
    </location>
</feature>
<dbReference type="SMART" id="SM00646">
    <property type="entry name" value="Ami_3"/>
    <property type="match status" value="1"/>
</dbReference>
<dbReference type="Pfam" id="PF19127">
    <property type="entry name" value="Choline_bind_3"/>
    <property type="match status" value="1"/>
</dbReference>